<dbReference type="Gene3D" id="3.40.50.720">
    <property type="entry name" value="NAD(P)-binding Rossmann-like Domain"/>
    <property type="match status" value="1"/>
</dbReference>
<evidence type="ECO:0000313" key="4">
    <source>
        <dbReference type="EMBL" id="KAH7121259.1"/>
    </source>
</evidence>
<keyword evidence="2" id="KW-0521">NADP</keyword>
<evidence type="ECO:0000313" key="5">
    <source>
        <dbReference type="Proteomes" id="UP000700596"/>
    </source>
</evidence>
<dbReference type="PANTHER" id="PTHR42748:SF7">
    <property type="entry name" value="NMRA LIKE REDOX SENSOR 1-RELATED"/>
    <property type="match status" value="1"/>
</dbReference>
<feature type="domain" description="NmrA-like" evidence="3">
    <location>
        <begin position="2"/>
        <end position="243"/>
    </location>
</feature>
<evidence type="ECO:0000259" key="3">
    <source>
        <dbReference type="Pfam" id="PF05368"/>
    </source>
</evidence>
<name>A0A9P9DLU4_9PLEO</name>
<comment type="caution">
    <text evidence="4">The sequence shown here is derived from an EMBL/GenBank/DDBJ whole genome shotgun (WGS) entry which is preliminary data.</text>
</comment>
<organism evidence="4 5">
    <name type="scientific">Dendryphion nanum</name>
    <dbReference type="NCBI Taxonomy" id="256645"/>
    <lineage>
        <taxon>Eukaryota</taxon>
        <taxon>Fungi</taxon>
        <taxon>Dikarya</taxon>
        <taxon>Ascomycota</taxon>
        <taxon>Pezizomycotina</taxon>
        <taxon>Dothideomycetes</taxon>
        <taxon>Pleosporomycetidae</taxon>
        <taxon>Pleosporales</taxon>
        <taxon>Torulaceae</taxon>
        <taxon>Dendryphion</taxon>
    </lineage>
</organism>
<dbReference type="InterPro" id="IPR051164">
    <property type="entry name" value="NmrA-like_oxidored"/>
</dbReference>
<reference evidence="4" key="1">
    <citation type="journal article" date="2021" name="Nat. Commun.">
        <title>Genetic determinants of endophytism in the Arabidopsis root mycobiome.</title>
        <authorList>
            <person name="Mesny F."/>
            <person name="Miyauchi S."/>
            <person name="Thiergart T."/>
            <person name="Pickel B."/>
            <person name="Atanasova L."/>
            <person name="Karlsson M."/>
            <person name="Huettel B."/>
            <person name="Barry K.W."/>
            <person name="Haridas S."/>
            <person name="Chen C."/>
            <person name="Bauer D."/>
            <person name="Andreopoulos W."/>
            <person name="Pangilinan J."/>
            <person name="LaButti K."/>
            <person name="Riley R."/>
            <person name="Lipzen A."/>
            <person name="Clum A."/>
            <person name="Drula E."/>
            <person name="Henrissat B."/>
            <person name="Kohler A."/>
            <person name="Grigoriev I.V."/>
            <person name="Martin F.M."/>
            <person name="Hacquard S."/>
        </authorList>
    </citation>
    <scope>NUCLEOTIDE SEQUENCE</scope>
    <source>
        <strain evidence="4">MPI-CAGE-CH-0243</strain>
    </source>
</reference>
<dbReference type="SUPFAM" id="SSF51735">
    <property type="entry name" value="NAD(P)-binding Rossmann-fold domains"/>
    <property type="match status" value="1"/>
</dbReference>
<evidence type="ECO:0000256" key="1">
    <source>
        <dbReference type="ARBA" id="ARBA00006328"/>
    </source>
</evidence>
<sequence length="298" mass="32581">MSMTILVTGATGRQGGAVIKALQGTDFEILALTRSASSPAAAKLERTYPQVKLLEGDQDDVPAIFDAAKKLTANPIWGVFNVQAKVTGPDKSIEEAQGKAMIDGSLAAGVQFFVYSSVDRGTAQTATAVPHWASKHNIEKYLESRTTGSYMEYTILRPTAFMEGFTNDFMGKAMASMWQQALPNDKRFQMVATKDIGWFAADAFKHPTEYSGRATSLAGSELTFDEANAIFKQKIGTDMPSTFGIVSHLLLKTVKDVGLIFKFLKKEGNSADVKELKSRHPGLTDFGTWLETESPFRR</sequence>
<dbReference type="Pfam" id="PF05368">
    <property type="entry name" value="NmrA"/>
    <property type="match status" value="1"/>
</dbReference>
<dbReference type="OrthoDB" id="9997102at2759"/>
<keyword evidence="5" id="KW-1185">Reference proteome</keyword>
<dbReference type="GO" id="GO:0005634">
    <property type="term" value="C:nucleus"/>
    <property type="evidence" value="ECO:0007669"/>
    <property type="project" value="TreeGrafter"/>
</dbReference>
<protein>
    <submittedName>
        <fullName evidence="4">NmrA-like family protein</fullName>
    </submittedName>
</protein>
<dbReference type="Proteomes" id="UP000700596">
    <property type="component" value="Unassembled WGS sequence"/>
</dbReference>
<comment type="similarity">
    <text evidence="1">Belongs to the NmrA-type oxidoreductase family.</text>
</comment>
<dbReference type="InterPro" id="IPR036291">
    <property type="entry name" value="NAD(P)-bd_dom_sf"/>
</dbReference>
<dbReference type="EMBL" id="JAGMWT010000010">
    <property type="protein sequence ID" value="KAH7121259.1"/>
    <property type="molecule type" value="Genomic_DNA"/>
</dbReference>
<evidence type="ECO:0000256" key="2">
    <source>
        <dbReference type="ARBA" id="ARBA00022857"/>
    </source>
</evidence>
<dbReference type="InterPro" id="IPR008030">
    <property type="entry name" value="NmrA-like"/>
</dbReference>
<gene>
    <name evidence="4" type="ORF">B0J11DRAFT_551703</name>
</gene>
<accession>A0A9P9DLU4</accession>
<proteinExistence type="inferred from homology"/>
<dbReference type="AlphaFoldDB" id="A0A9P9DLU4"/>
<dbReference type="Gene3D" id="3.90.25.10">
    <property type="entry name" value="UDP-galactose 4-epimerase, domain 1"/>
    <property type="match status" value="1"/>
</dbReference>
<dbReference type="PANTHER" id="PTHR42748">
    <property type="entry name" value="NITROGEN METABOLITE REPRESSION PROTEIN NMRA FAMILY MEMBER"/>
    <property type="match status" value="1"/>
</dbReference>